<keyword evidence="2" id="KW-1185">Reference proteome</keyword>
<sequence length="70" mass="7931">MKLDPEGYKVELLLIYGRFESSLHLFLQQSVLSSSSDLVVSKDLVRILPASLRSNLAQAIILLVNKKERF</sequence>
<evidence type="ECO:0000313" key="1">
    <source>
        <dbReference type="EMBL" id="KAG0447395.1"/>
    </source>
</evidence>
<gene>
    <name evidence="1" type="ORF">HPP92_028374</name>
</gene>
<organism evidence="1 2">
    <name type="scientific">Vanilla planifolia</name>
    <name type="common">Vanilla</name>
    <dbReference type="NCBI Taxonomy" id="51239"/>
    <lineage>
        <taxon>Eukaryota</taxon>
        <taxon>Viridiplantae</taxon>
        <taxon>Streptophyta</taxon>
        <taxon>Embryophyta</taxon>
        <taxon>Tracheophyta</taxon>
        <taxon>Spermatophyta</taxon>
        <taxon>Magnoliopsida</taxon>
        <taxon>Liliopsida</taxon>
        <taxon>Asparagales</taxon>
        <taxon>Orchidaceae</taxon>
        <taxon>Vanilloideae</taxon>
        <taxon>Vanilleae</taxon>
        <taxon>Vanilla</taxon>
    </lineage>
</organism>
<dbReference type="EMBL" id="JADCNL010000475">
    <property type="protein sequence ID" value="KAG0447395.1"/>
    <property type="molecule type" value="Genomic_DNA"/>
</dbReference>
<reference evidence="1 2" key="1">
    <citation type="journal article" date="2020" name="Nat. Food">
        <title>A phased Vanilla planifolia genome enables genetic improvement of flavour and production.</title>
        <authorList>
            <person name="Hasing T."/>
            <person name="Tang H."/>
            <person name="Brym M."/>
            <person name="Khazi F."/>
            <person name="Huang T."/>
            <person name="Chambers A.H."/>
        </authorList>
    </citation>
    <scope>NUCLEOTIDE SEQUENCE [LARGE SCALE GENOMIC DNA]</scope>
    <source>
        <tissue evidence="1">Leaf</tissue>
    </source>
</reference>
<name>A0A835P5M5_VANPL</name>
<protein>
    <submittedName>
        <fullName evidence="1">Uncharacterized protein</fullName>
    </submittedName>
</protein>
<dbReference type="AlphaFoldDB" id="A0A835P5M5"/>
<proteinExistence type="predicted"/>
<comment type="caution">
    <text evidence="1">The sequence shown here is derived from an EMBL/GenBank/DDBJ whole genome shotgun (WGS) entry which is preliminary data.</text>
</comment>
<evidence type="ECO:0000313" key="2">
    <source>
        <dbReference type="Proteomes" id="UP000636800"/>
    </source>
</evidence>
<dbReference type="Proteomes" id="UP000636800">
    <property type="component" value="Unassembled WGS sequence"/>
</dbReference>
<accession>A0A835P5M5</accession>